<feature type="region of interest" description="Disordered" evidence="1">
    <location>
        <begin position="53"/>
        <end position="73"/>
    </location>
</feature>
<reference evidence="2 3" key="2">
    <citation type="submission" date="2020-02" db="EMBL/GenBank/DDBJ databases">
        <title>Genome sequences of Thiorhodococcus mannitoliphagus and Thiorhodococcus minor, purple sulfur photosynthetic bacteria in the gammaproteobacterial family, Chromatiaceae.</title>
        <authorList>
            <person name="Aviles F.A."/>
            <person name="Meyer T.E."/>
            <person name="Kyndt J.A."/>
        </authorList>
    </citation>
    <scope>NUCLEOTIDE SEQUENCE [LARGE SCALE GENOMIC DNA]</scope>
    <source>
        <strain evidence="2 3">DSM 18266</strain>
    </source>
</reference>
<feature type="compositionally biased region" description="Basic and acidic residues" evidence="1">
    <location>
        <begin position="63"/>
        <end position="73"/>
    </location>
</feature>
<dbReference type="EMBL" id="JAAIJR010000051">
    <property type="protein sequence ID" value="NEX21334.1"/>
    <property type="molecule type" value="Genomic_DNA"/>
</dbReference>
<dbReference type="Proteomes" id="UP000471640">
    <property type="component" value="Unassembled WGS sequence"/>
</dbReference>
<accession>A0A6P1E026</accession>
<evidence type="ECO:0000256" key="1">
    <source>
        <dbReference type="SAM" id="MobiDB-lite"/>
    </source>
</evidence>
<gene>
    <name evidence="2" type="ORF">G3480_13600</name>
</gene>
<dbReference type="AlphaFoldDB" id="A0A6P1E026"/>
<name>A0A6P1E026_9GAMM</name>
<keyword evidence="3" id="KW-1185">Reference proteome</keyword>
<evidence type="ECO:0000313" key="2">
    <source>
        <dbReference type="EMBL" id="NEX21334.1"/>
    </source>
</evidence>
<reference evidence="3" key="1">
    <citation type="journal article" date="2020" name="Microbiol. Resour. Announc.">
        <title>Draft Genome Sequences of Thiorhodococcus mannitoliphagus and Thiorhodococcus minor, Purple Sulfur Photosynthetic Bacteria in the Gammaproteobacterial Family Chromatiaceae.</title>
        <authorList>
            <person name="Aviles F.A."/>
            <person name="Meyer T.E."/>
            <person name="Kyndt J.A."/>
        </authorList>
    </citation>
    <scope>NUCLEOTIDE SEQUENCE [LARGE SCALE GENOMIC DNA]</scope>
    <source>
        <strain evidence="3">DSM 18266</strain>
    </source>
</reference>
<comment type="caution">
    <text evidence="2">The sequence shown here is derived from an EMBL/GenBank/DDBJ whole genome shotgun (WGS) entry which is preliminary data.</text>
</comment>
<dbReference type="RefSeq" id="WP_164654436.1">
    <property type="nucleotide sequence ID" value="NZ_JAAIJR010000051.1"/>
</dbReference>
<proteinExistence type="predicted"/>
<protein>
    <submittedName>
        <fullName evidence="2">MerR family transcriptional regulator</fullName>
    </submittedName>
</protein>
<sequence>MNITLSIDEKTLSAARKVAAARGQSLNQLIRDELSRLTGVEHRRADWQELESLSGTGHSSGWHFDRDELHERT</sequence>
<evidence type="ECO:0000313" key="3">
    <source>
        <dbReference type="Proteomes" id="UP000471640"/>
    </source>
</evidence>
<organism evidence="2 3">
    <name type="scientific">Thiorhodococcus mannitoliphagus</name>
    <dbReference type="NCBI Taxonomy" id="329406"/>
    <lineage>
        <taxon>Bacteria</taxon>
        <taxon>Pseudomonadati</taxon>
        <taxon>Pseudomonadota</taxon>
        <taxon>Gammaproteobacteria</taxon>
        <taxon>Chromatiales</taxon>
        <taxon>Chromatiaceae</taxon>
        <taxon>Thiorhodococcus</taxon>
    </lineage>
</organism>